<accession>A0A3N4JHR1</accession>
<dbReference type="EMBL" id="ML120401">
    <property type="protein sequence ID" value="RPA97805.1"/>
    <property type="molecule type" value="Genomic_DNA"/>
</dbReference>
<keyword evidence="2" id="KW-1185">Reference proteome</keyword>
<protein>
    <submittedName>
        <fullName evidence="1">Uncharacterized protein</fullName>
    </submittedName>
</protein>
<gene>
    <name evidence="1" type="ORF">L873DRAFT_1844597</name>
</gene>
<dbReference type="AlphaFoldDB" id="A0A3N4JHR1"/>
<dbReference type="OrthoDB" id="5401962at2759"/>
<evidence type="ECO:0000313" key="2">
    <source>
        <dbReference type="Proteomes" id="UP000276215"/>
    </source>
</evidence>
<dbReference type="Proteomes" id="UP000276215">
    <property type="component" value="Unassembled WGS sequence"/>
</dbReference>
<reference evidence="1 2" key="1">
    <citation type="journal article" date="2018" name="Nat. Ecol. Evol.">
        <title>Pezizomycetes genomes reveal the molecular basis of ectomycorrhizal truffle lifestyle.</title>
        <authorList>
            <person name="Murat C."/>
            <person name="Payen T."/>
            <person name="Noel B."/>
            <person name="Kuo A."/>
            <person name="Morin E."/>
            <person name="Chen J."/>
            <person name="Kohler A."/>
            <person name="Krizsan K."/>
            <person name="Balestrini R."/>
            <person name="Da Silva C."/>
            <person name="Montanini B."/>
            <person name="Hainaut M."/>
            <person name="Levati E."/>
            <person name="Barry K.W."/>
            <person name="Belfiori B."/>
            <person name="Cichocki N."/>
            <person name="Clum A."/>
            <person name="Dockter R.B."/>
            <person name="Fauchery L."/>
            <person name="Guy J."/>
            <person name="Iotti M."/>
            <person name="Le Tacon F."/>
            <person name="Lindquist E.A."/>
            <person name="Lipzen A."/>
            <person name="Malagnac F."/>
            <person name="Mello A."/>
            <person name="Molinier V."/>
            <person name="Miyauchi S."/>
            <person name="Poulain J."/>
            <person name="Riccioni C."/>
            <person name="Rubini A."/>
            <person name="Sitrit Y."/>
            <person name="Splivallo R."/>
            <person name="Traeger S."/>
            <person name="Wang M."/>
            <person name="Zifcakova L."/>
            <person name="Wipf D."/>
            <person name="Zambonelli A."/>
            <person name="Paolocci F."/>
            <person name="Nowrousian M."/>
            <person name="Ottonello S."/>
            <person name="Baldrian P."/>
            <person name="Spatafora J.W."/>
            <person name="Henrissat B."/>
            <person name="Nagy L.G."/>
            <person name="Aury J.M."/>
            <person name="Wincker P."/>
            <person name="Grigoriev I.V."/>
            <person name="Bonfante P."/>
            <person name="Martin F.M."/>
        </authorList>
    </citation>
    <scope>NUCLEOTIDE SEQUENCE [LARGE SCALE GENOMIC DNA]</scope>
    <source>
        <strain evidence="1 2">120613-1</strain>
    </source>
</reference>
<evidence type="ECO:0000313" key="1">
    <source>
        <dbReference type="EMBL" id="RPA97805.1"/>
    </source>
</evidence>
<dbReference type="STRING" id="1336337.A0A3N4JHR1"/>
<proteinExistence type="predicted"/>
<name>A0A3N4JHR1_9PEZI</name>
<sequence length="128" mass="14500">MAEGKHSLVPLDSSYNLKTKKYGKVEGYWDRKDLVMHVLEVVIPILKTIYPGYQILFLFDNPTNHGTYANDILQVQSISLKPEGLSQKLLHPSYINGDPMQVQEMSFMTTDVKTGVEVMEAKSIKIVL</sequence>
<organism evidence="1 2">
    <name type="scientific">Choiromyces venosus 120613-1</name>
    <dbReference type="NCBI Taxonomy" id="1336337"/>
    <lineage>
        <taxon>Eukaryota</taxon>
        <taxon>Fungi</taxon>
        <taxon>Dikarya</taxon>
        <taxon>Ascomycota</taxon>
        <taxon>Pezizomycotina</taxon>
        <taxon>Pezizomycetes</taxon>
        <taxon>Pezizales</taxon>
        <taxon>Tuberaceae</taxon>
        <taxon>Choiromyces</taxon>
    </lineage>
</organism>